<dbReference type="EMBL" id="CAJNOK010018934">
    <property type="protein sequence ID" value="CAF1291011.1"/>
    <property type="molecule type" value="Genomic_DNA"/>
</dbReference>
<evidence type="ECO:0000313" key="1">
    <source>
        <dbReference type="EMBL" id="CAF1057817.1"/>
    </source>
</evidence>
<dbReference type="EMBL" id="CAJNOQ010004407">
    <property type="protein sequence ID" value="CAF1057817.1"/>
    <property type="molecule type" value="Genomic_DNA"/>
</dbReference>
<dbReference type="Proteomes" id="UP000677228">
    <property type="component" value="Unassembled WGS sequence"/>
</dbReference>
<dbReference type="InterPro" id="IPR042099">
    <property type="entry name" value="ANL_N_sf"/>
</dbReference>
<dbReference type="EMBL" id="CAJOBA010040504">
    <property type="protein sequence ID" value="CAF4095799.1"/>
    <property type="molecule type" value="Genomic_DNA"/>
</dbReference>
<evidence type="ECO:0000313" key="2">
    <source>
        <dbReference type="EMBL" id="CAF1291011.1"/>
    </source>
</evidence>
<name>A0A814KZI9_9BILA</name>
<evidence type="ECO:0000313" key="5">
    <source>
        <dbReference type="Proteomes" id="UP000663829"/>
    </source>
</evidence>
<keyword evidence="5" id="KW-1185">Reference proteome</keyword>
<protein>
    <submittedName>
        <fullName evidence="1">Uncharacterized protein</fullName>
    </submittedName>
</protein>
<gene>
    <name evidence="1" type="ORF">GPM918_LOCUS16622</name>
    <name evidence="2" type="ORF">OVA965_LOCUS28094</name>
    <name evidence="3" type="ORF">SRO942_LOCUS16622</name>
    <name evidence="4" type="ORF">TMI583_LOCUS28843</name>
</gene>
<comment type="caution">
    <text evidence="1">The sequence shown here is derived from an EMBL/GenBank/DDBJ whole genome shotgun (WGS) entry which is preliminary data.</text>
</comment>
<dbReference type="Proteomes" id="UP000682733">
    <property type="component" value="Unassembled WGS sequence"/>
</dbReference>
<organism evidence="1 5">
    <name type="scientific">Didymodactylos carnosus</name>
    <dbReference type="NCBI Taxonomy" id="1234261"/>
    <lineage>
        <taxon>Eukaryota</taxon>
        <taxon>Metazoa</taxon>
        <taxon>Spiralia</taxon>
        <taxon>Gnathifera</taxon>
        <taxon>Rotifera</taxon>
        <taxon>Eurotatoria</taxon>
        <taxon>Bdelloidea</taxon>
        <taxon>Philodinida</taxon>
        <taxon>Philodinidae</taxon>
        <taxon>Didymodactylos</taxon>
    </lineage>
</organism>
<evidence type="ECO:0000313" key="3">
    <source>
        <dbReference type="EMBL" id="CAF3826593.1"/>
    </source>
</evidence>
<proteinExistence type="predicted"/>
<dbReference type="Proteomes" id="UP000681722">
    <property type="component" value="Unassembled WGS sequence"/>
</dbReference>
<dbReference type="Proteomes" id="UP000663829">
    <property type="component" value="Unassembled WGS sequence"/>
</dbReference>
<dbReference type="EMBL" id="CAJOBC010004406">
    <property type="protein sequence ID" value="CAF3826593.1"/>
    <property type="molecule type" value="Genomic_DNA"/>
</dbReference>
<evidence type="ECO:0000313" key="4">
    <source>
        <dbReference type="EMBL" id="CAF4095799.1"/>
    </source>
</evidence>
<dbReference type="Gene3D" id="3.40.50.12780">
    <property type="entry name" value="N-terminal domain of ligase-like"/>
    <property type="match status" value="1"/>
</dbReference>
<dbReference type="AlphaFoldDB" id="A0A814KZI9"/>
<sequence>MRTTIARPNLGGNGNKNRLMFKFDELFKTLESSNSEIFSNYLEKCLNVRYTHFNFVRDIIHNWAMKLPTTTALWSCEKDNEYKFTFKEILDYSSGFANTLTGKYYNLKPGNTVNENYYCTAKKRTSQLTFKDIRYHLLASGTDCIITDEANVEEVIKAIENPVRPIICGLIDPKSIRLPFGWMNLYLNAMEASKEFDIFDSKASTPALSIPGYCFDPTNVDYSTNKDPNIADDQRIEEEARKATEQHNRNGILVTGPVWNTRLLSNRLSENESFDAEQSVKGKTRIKIKTKKKQFFQLNSMESVK</sequence>
<accession>A0A814KZI9</accession>
<reference evidence="1" key="1">
    <citation type="submission" date="2021-02" db="EMBL/GenBank/DDBJ databases">
        <authorList>
            <person name="Nowell W R."/>
        </authorList>
    </citation>
    <scope>NUCLEOTIDE SEQUENCE</scope>
</reference>
<feature type="non-terminal residue" evidence="1">
    <location>
        <position position="1"/>
    </location>
</feature>
<dbReference type="SUPFAM" id="SSF56801">
    <property type="entry name" value="Acetyl-CoA synthetase-like"/>
    <property type="match status" value="1"/>
</dbReference>